<keyword evidence="2" id="KW-1185">Reference proteome</keyword>
<reference evidence="1 2" key="1">
    <citation type="journal article" date="2019" name="Int. J. Syst. Evol. Microbiol.">
        <title>The Global Catalogue of Microorganisms (GCM) 10K type strain sequencing project: providing services to taxonomists for standard genome sequencing and annotation.</title>
        <authorList>
            <consortium name="The Broad Institute Genomics Platform"/>
            <consortium name="The Broad Institute Genome Sequencing Center for Infectious Disease"/>
            <person name="Wu L."/>
            <person name="Ma J."/>
        </authorList>
    </citation>
    <scope>NUCLEOTIDE SEQUENCE [LARGE SCALE GENOMIC DNA]</scope>
    <source>
        <strain evidence="1 2">JCM 16009</strain>
    </source>
</reference>
<gene>
    <name evidence="1" type="ORF">GCM10009836_61490</name>
</gene>
<dbReference type="Proteomes" id="UP001500449">
    <property type="component" value="Unassembled WGS sequence"/>
</dbReference>
<comment type="caution">
    <text evidence="1">The sequence shown here is derived from an EMBL/GenBank/DDBJ whole genome shotgun (WGS) entry which is preliminary data.</text>
</comment>
<accession>A0ABN2NJS8</accession>
<proteinExistence type="predicted"/>
<name>A0ABN2NJS8_9PSEU</name>
<organism evidence="1 2">
    <name type="scientific">Pseudonocardia ailaonensis</name>
    <dbReference type="NCBI Taxonomy" id="367279"/>
    <lineage>
        <taxon>Bacteria</taxon>
        <taxon>Bacillati</taxon>
        <taxon>Actinomycetota</taxon>
        <taxon>Actinomycetes</taxon>
        <taxon>Pseudonocardiales</taxon>
        <taxon>Pseudonocardiaceae</taxon>
        <taxon>Pseudonocardia</taxon>
    </lineage>
</organism>
<evidence type="ECO:0000313" key="1">
    <source>
        <dbReference type="EMBL" id="GAA1872291.1"/>
    </source>
</evidence>
<sequence length="79" mass="9050">MLVITRKGEPMTTTEMPHAERGEIRVAALRARRLYPGEVGELLYRELLAYADFGHRFARDALIPELAARILEDRRVRGS</sequence>
<evidence type="ECO:0000313" key="2">
    <source>
        <dbReference type="Proteomes" id="UP001500449"/>
    </source>
</evidence>
<protein>
    <submittedName>
        <fullName evidence="1">Uncharacterized protein</fullName>
    </submittedName>
</protein>
<dbReference type="EMBL" id="BAAAQK010000025">
    <property type="protein sequence ID" value="GAA1872291.1"/>
    <property type="molecule type" value="Genomic_DNA"/>
</dbReference>